<evidence type="ECO:0000256" key="2">
    <source>
        <dbReference type="ARBA" id="ARBA00022525"/>
    </source>
</evidence>
<feature type="compositionally biased region" description="Basic and acidic residues" evidence="7">
    <location>
        <begin position="1"/>
        <end position="12"/>
    </location>
</feature>
<keyword evidence="6 10" id="KW-0418">Kinase</keyword>
<dbReference type="AlphaFoldDB" id="A0AAV7Y8F4"/>
<evidence type="ECO:0000313" key="11">
    <source>
        <dbReference type="Proteomes" id="UP001146793"/>
    </source>
</evidence>
<dbReference type="InterPro" id="IPR011009">
    <property type="entry name" value="Kinase-like_dom_sf"/>
</dbReference>
<dbReference type="InterPro" id="IPR002035">
    <property type="entry name" value="VWF_A"/>
</dbReference>
<proteinExistence type="predicted"/>
<keyword evidence="4" id="KW-0808">Transferase</keyword>
<protein>
    <submittedName>
        <fullName evidence="10">Alpha-protein kinase vwka</fullName>
    </submittedName>
</protein>
<name>A0AAV7Y8F4_9EUKA</name>
<feature type="compositionally biased region" description="Basic residues" evidence="7">
    <location>
        <begin position="77"/>
        <end position="86"/>
    </location>
</feature>
<dbReference type="SMART" id="SM00811">
    <property type="entry name" value="Alpha_kinase"/>
    <property type="match status" value="1"/>
</dbReference>
<evidence type="ECO:0000256" key="1">
    <source>
        <dbReference type="ARBA" id="ARBA00004613"/>
    </source>
</evidence>
<dbReference type="SUPFAM" id="SSF53300">
    <property type="entry name" value="vWA-like"/>
    <property type="match status" value="1"/>
</dbReference>
<dbReference type="CDD" id="cd04515">
    <property type="entry name" value="Alpha_kinase"/>
    <property type="match status" value="1"/>
</dbReference>
<dbReference type="EMBL" id="JANTQA010000070">
    <property type="protein sequence ID" value="KAJ3424849.1"/>
    <property type="molecule type" value="Genomic_DNA"/>
</dbReference>
<feature type="domain" description="Alpha-type protein kinase" evidence="9">
    <location>
        <begin position="344"/>
        <end position="557"/>
    </location>
</feature>
<accession>A0AAV7Y8F4</accession>
<keyword evidence="5" id="KW-0732">Signal</keyword>
<dbReference type="Pfam" id="PF25106">
    <property type="entry name" value="VWA_4"/>
    <property type="match status" value="1"/>
</dbReference>
<dbReference type="Pfam" id="PF02816">
    <property type="entry name" value="Alpha_kinase"/>
    <property type="match status" value="1"/>
</dbReference>
<dbReference type="InterPro" id="IPR056861">
    <property type="entry name" value="HMCN1-like_VWA"/>
</dbReference>
<evidence type="ECO:0000256" key="4">
    <source>
        <dbReference type="ARBA" id="ARBA00022679"/>
    </source>
</evidence>
<dbReference type="PANTHER" id="PTHR47763:SF4">
    <property type="entry name" value="ALPHA-PROTEIN KINASE VWKA"/>
    <property type="match status" value="1"/>
</dbReference>
<evidence type="ECO:0000259" key="9">
    <source>
        <dbReference type="PROSITE" id="PS51158"/>
    </source>
</evidence>
<reference evidence="10" key="1">
    <citation type="submission" date="2022-08" db="EMBL/GenBank/DDBJ databases">
        <title>Novel sulphate-reducing endosymbionts in the free-living metamonad Anaeramoeba.</title>
        <authorList>
            <person name="Jerlstrom-Hultqvist J."/>
            <person name="Cepicka I."/>
            <person name="Gallot-Lavallee L."/>
            <person name="Salas-Leiva D."/>
            <person name="Curtis B.A."/>
            <person name="Zahonova K."/>
            <person name="Pipaliya S."/>
            <person name="Dacks J."/>
            <person name="Roger A.J."/>
        </authorList>
    </citation>
    <scope>NUCLEOTIDE SEQUENCE</scope>
    <source>
        <strain evidence="10">Busselton2</strain>
    </source>
</reference>
<dbReference type="GO" id="GO:0005524">
    <property type="term" value="F:ATP binding"/>
    <property type="evidence" value="ECO:0007669"/>
    <property type="project" value="InterPro"/>
</dbReference>
<evidence type="ECO:0000256" key="6">
    <source>
        <dbReference type="ARBA" id="ARBA00022777"/>
    </source>
</evidence>
<comment type="caution">
    <text evidence="10">The sequence shown here is derived from an EMBL/GenBank/DDBJ whole genome shotgun (WGS) entry which is preliminary data.</text>
</comment>
<comment type="subcellular location">
    <subcellularLocation>
        <location evidence="1">Secreted</location>
    </subcellularLocation>
</comment>
<gene>
    <name evidence="10" type="ORF">M0812_27276</name>
</gene>
<dbReference type="PANTHER" id="PTHR47763">
    <property type="entry name" value="ALPHA-PROTEIN KINASE VWKA"/>
    <property type="match status" value="1"/>
</dbReference>
<dbReference type="Gene3D" id="3.30.200.20">
    <property type="entry name" value="Phosphorylase Kinase, domain 1"/>
    <property type="match status" value="1"/>
</dbReference>
<evidence type="ECO:0000256" key="7">
    <source>
        <dbReference type="SAM" id="MobiDB-lite"/>
    </source>
</evidence>
<organism evidence="10 11">
    <name type="scientific">Anaeramoeba flamelloides</name>
    <dbReference type="NCBI Taxonomy" id="1746091"/>
    <lineage>
        <taxon>Eukaryota</taxon>
        <taxon>Metamonada</taxon>
        <taxon>Anaeramoebidae</taxon>
        <taxon>Anaeramoeba</taxon>
    </lineage>
</organism>
<dbReference type="Proteomes" id="UP001146793">
    <property type="component" value="Unassembled WGS sequence"/>
</dbReference>
<dbReference type="CDD" id="cd00198">
    <property type="entry name" value="vWFA"/>
    <property type="match status" value="1"/>
</dbReference>
<evidence type="ECO:0000256" key="3">
    <source>
        <dbReference type="ARBA" id="ARBA00022527"/>
    </source>
</evidence>
<evidence type="ECO:0000259" key="8">
    <source>
        <dbReference type="PROSITE" id="PS50234"/>
    </source>
</evidence>
<dbReference type="SUPFAM" id="SSF56112">
    <property type="entry name" value="Protein kinase-like (PK-like)"/>
    <property type="match status" value="1"/>
</dbReference>
<dbReference type="GO" id="GO:0004674">
    <property type="term" value="F:protein serine/threonine kinase activity"/>
    <property type="evidence" value="ECO:0007669"/>
    <property type="project" value="UniProtKB-KW"/>
</dbReference>
<evidence type="ECO:0000256" key="5">
    <source>
        <dbReference type="ARBA" id="ARBA00022729"/>
    </source>
</evidence>
<feature type="region of interest" description="Disordered" evidence="7">
    <location>
        <begin position="1"/>
        <end position="120"/>
    </location>
</feature>
<feature type="compositionally biased region" description="Basic residues" evidence="7">
    <location>
        <begin position="35"/>
        <end position="51"/>
    </location>
</feature>
<sequence length="630" mass="73790">MSEKPKQSKKVDNTSTPVDQEAVESIMSENSKTFTHQKNRKNNRRSSRPNKKSFSSKNKNNKKNLKKRGGFNNSTKRGNRKKKEKRKGTYKENRNKNEMETEEKEKPNKPDSKIKRVPRTQKEVEARIIKFLSNTNSLKSKAIDLCFLFDTTKSMEKNKKRCVQLVNEIIVKINEEFSSIRTAFVTYHDYDIQIHCTDSLDFFPSMIKKKKQEFFNSLKYHGGNDEPEAVITGLDKALELSWQSKNQILIHFLDSPCHGLQFHAKEMVDFFPNGDPISKDAKDVIKEMKKRGIKYVIYRFGKPERTDRMIEQFREWILKLLIDPEPDSGWGKVEEVQFVCVDPKTTIDDILAPQPRVNFLTSNSKVRISKRPLGKGHFRLCYHMVDCQYGENLVCKKFIETQKTDNQIEVACFNEMVLQYLSKKLAKQFNRTLPKKSVDFVDSFVVKFPEKIGNKTANAEPYLQGNYQKYSNNGRWKNSDIINSTTQVFSHFTWYITHQKLIVVDIQGVDYFFTDPAIHFADRRTFSRSNRGMGGIKEFFDTHICSQNCYDALLTPTPWQKDYGINKETPNMTVINKDYYEMLCENIFCANKIEIPVLDFIKKKDQNKKIYCKECKKSQKNYKNMKNKKK</sequence>
<keyword evidence="3" id="KW-0723">Serine/threonine-protein kinase</keyword>
<keyword evidence="2" id="KW-0964">Secreted</keyword>
<feature type="compositionally biased region" description="Basic residues" evidence="7">
    <location>
        <begin position="59"/>
        <end position="69"/>
    </location>
</feature>
<dbReference type="InterPro" id="IPR004166">
    <property type="entry name" value="a-kinase_dom"/>
</dbReference>
<dbReference type="PROSITE" id="PS51158">
    <property type="entry name" value="ALPHA_KINASE"/>
    <property type="match status" value="1"/>
</dbReference>
<dbReference type="Gene3D" id="3.20.200.10">
    <property type="entry name" value="MHCK/EF2 kinase"/>
    <property type="match status" value="1"/>
</dbReference>
<feature type="domain" description="VWFA" evidence="8">
    <location>
        <begin position="144"/>
        <end position="309"/>
    </location>
</feature>
<feature type="compositionally biased region" description="Basic and acidic residues" evidence="7">
    <location>
        <begin position="87"/>
        <end position="120"/>
    </location>
</feature>
<dbReference type="PROSITE" id="PS50234">
    <property type="entry name" value="VWFA"/>
    <property type="match status" value="1"/>
</dbReference>
<dbReference type="Gene3D" id="3.40.50.410">
    <property type="entry name" value="von Willebrand factor, type A domain"/>
    <property type="match status" value="1"/>
</dbReference>
<dbReference type="InterPro" id="IPR052969">
    <property type="entry name" value="Thr-specific_kinase-like"/>
</dbReference>
<evidence type="ECO:0000313" key="10">
    <source>
        <dbReference type="EMBL" id="KAJ3424849.1"/>
    </source>
</evidence>
<dbReference type="InterPro" id="IPR036465">
    <property type="entry name" value="vWFA_dom_sf"/>
</dbReference>